<dbReference type="Proteomes" id="UP000060787">
    <property type="component" value="Chromosome"/>
</dbReference>
<dbReference type="InterPro" id="IPR036291">
    <property type="entry name" value="NAD(P)-bd_dom_sf"/>
</dbReference>
<dbReference type="KEGG" id="lab:LA76x_0563"/>
<name>A0A0S2F5B9_LYSAN</name>
<accession>A0A0S2F5B9</accession>
<dbReference type="PANTHER" id="PTHR43162:SF1">
    <property type="entry name" value="PRESTALK A DIFFERENTIATION PROTEIN A"/>
    <property type="match status" value="1"/>
</dbReference>
<gene>
    <name evidence="2" type="ORF">LA76x_0563</name>
</gene>
<dbReference type="STRING" id="84531.LA76x_0563"/>
<dbReference type="InterPro" id="IPR051604">
    <property type="entry name" value="Ergot_Alk_Oxidoreductase"/>
</dbReference>
<dbReference type="SUPFAM" id="SSF51735">
    <property type="entry name" value="NAD(P)-binding Rossmann-fold domains"/>
    <property type="match status" value="1"/>
</dbReference>
<dbReference type="Gene3D" id="3.90.25.10">
    <property type="entry name" value="UDP-galactose 4-epimerase, domain 1"/>
    <property type="match status" value="1"/>
</dbReference>
<dbReference type="EMBL" id="CP011129">
    <property type="protein sequence ID" value="ALN78724.1"/>
    <property type="molecule type" value="Genomic_DNA"/>
</dbReference>
<dbReference type="InterPro" id="IPR008030">
    <property type="entry name" value="NmrA-like"/>
</dbReference>
<dbReference type="PANTHER" id="PTHR43162">
    <property type="match status" value="1"/>
</dbReference>
<evidence type="ECO:0000259" key="1">
    <source>
        <dbReference type="Pfam" id="PF05368"/>
    </source>
</evidence>
<protein>
    <submittedName>
        <fullName evidence="2">Short chain dehydrogenase family protein</fullName>
    </submittedName>
</protein>
<dbReference type="Gene3D" id="3.40.50.720">
    <property type="entry name" value="NAD(P)-binding Rossmann-like Domain"/>
    <property type="match status" value="1"/>
</dbReference>
<dbReference type="Pfam" id="PF05368">
    <property type="entry name" value="NmrA"/>
    <property type="match status" value="1"/>
</dbReference>
<dbReference type="AlphaFoldDB" id="A0A0S2F5B9"/>
<proteinExistence type="predicted"/>
<evidence type="ECO:0000313" key="2">
    <source>
        <dbReference type="EMBL" id="ALN78724.1"/>
    </source>
</evidence>
<organism evidence="2 3">
    <name type="scientific">Lysobacter antibioticus</name>
    <dbReference type="NCBI Taxonomy" id="84531"/>
    <lineage>
        <taxon>Bacteria</taxon>
        <taxon>Pseudomonadati</taxon>
        <taxon>Pseudomonadota</taxon>
        <taxon>Gammaproteobacteria</taxon>
        <taxon>Lysobacterales</taxon>
        <taxon>Lysobacteraceae</taxon>
        <taxon>Lysobacter</taxon>
    </lineage>
</organism>
<sequence>MYVIMGGTGHAGSATADCLLARGESVTIVTRSAARADEWRGKGAGIAEADVEDVASLRAALRLGRRAFLLNPPADTSTDTDAVERRTVANILAALDGSRLEKVVAESTGGAQPGERIGDLNVLWELEQGLRGGPIPAAINRAAYYMSNWDGQLDAIRSTGELSTLFPADLALPMVAPRDLGEAAAARLLSPLDDTGVRYVEGPRLYSSNDVAEAFSKALGQPVKVKVTPRDQWKQAFLGLGFSETAADSYARMTAVSIDGGFDLSDDPLRGTTTLDDYISDLVARQDD</sequence>
<evidence type="ECO:0000313" key="3">
    <source>
        <dbReference type="Proteomes" id="UP000060787"/>
    </source>
</evidence>
<keyword evidence="3" id="KW-1185">Reference proteome</keyword>
<dbReference type="PATRIC" id="fig|84531.8.peg.590"/>
<reference evidence="2 3" key="1">
    <citation type="journal article" date="2015" name="BMC Genomics">
        <title>Comparative genomics and metabolic profiling of the genus Lysobacter.</title>
        <authorList>
            <person name="de Bruijn I."/>
            <person name="Cheng X."/>
            <person name="de Jager V."/>
            <person name="Exposito R.G."/>
            <person name="Watrous J."/>
            <person name="Patel N."/>
            <person name="Postma J."/>
            <person name="Dorrestein P.C."/>
            <person name="Kobayashi D."/>
            <person name="Raaijmakers J.M."/>
        </authorList>
    </citation>
    <scope>NUCLEOTIDE SEQUENCE [LARGE SCALE GENOMIC DNA]</scope>
    <source>
        <strain evidence="2 3">76</strain>
    </source>
</reference>
<feature type="domain" description="NmrA-like" evidence="1">
    <location>
        <begin position="3"/>
        <end position="278"/>
    </location>
</feature>